<sequence length="136" mass="16057">MKLSSLFVTHRSRSLSPHLSVYIAQLSSVFSIFHRVSGVVLSILLLFFFIVFSCLSFFCLTSFVVPLFFDFSYIYVFFSFAFFIVPLFCLSYHIFCGLRNLYFDFSGQLTRFMVSFLSWFILFFSFIFFFSCIFPV</sequence>
<keyword evidence="6 8" id="KW-0408">Iron</keyword>
<feature type="transmembrane region" description="Helical" evidence="9">
    <location>
        <begin position="40"/>
        <end position="68"/>
    </location>
</feature>
<evidence type="ECO:0000256" key="6">
    <source>
        <dbReference type="ARBA" id="ARBA00023004"/>
    </source>
</evidence>
<keyword evidence="5 9" id="KW-1133">Transmembrane helix</keyword>
<comment type="cofactor">
    <cofactor evidence="8">
        <name>heme</name>
        <dbReference type="ChEBI" id="CHEBI:30413"/>
    </cofactor>
    <text evidence="8">The heme is bound between the two transmembrane subunits.</text>
</comment>
<dbReference type="InterPro" id="IPR034804">
    <property type="entry name" value="SQR/QFR_C/D"/>
</dbReference>
<evidence type="ECO:0000256" key="8">
    <source>
        <dbReference type="PIRSR" id="PIRSR000178-1"/>
    </source>
</evidence>
<keyword evidence="3 9" id="KW-0812">Transmembrane</keyword>
<dbReference type="PANTHER" id="PTHR10978">
    <property type="entry name" value="SUCCINATE DEHYDROGENASE CYTOCHROME B560 SUBUNIT"/>
    <property type="match status" value="1"/>
</dbReference>
<keyword evidence="7 9" id="KW-0472">Membrane</keyword>
<evidence type="ECO:0000256" key="2">
    <source>
        <dbReference type="ARBA" id="ARBA00022617"/>
    </source>
</evidence>
<dbReference type="PANTHER" id="PTHR10978:SF5">
    <property type="entry name" value="SUCCINATE DEHYDROGENASE CYTOCHROME B560 SUBUNIT, MITOCHONDRIAL"/>
    <property type="match status" value="1"/>
</dbReference>
<dbReference type="InterPro" id="IPR000701">
    <property type="entry name" value="SuccDH_FuR_B_TM-su"/>
</dbReference>
<feature type="transmembrane region" description="Helical" evidence="9">
    <location>
        <begin position="74"/>
        <end position="95"/>
    </location>
</feature>
<geneLocation type="mitochondrion" evidence="10"/>
<dbReference type="GO" id="GO:0005739">
    <property type="term" value="C:mitochondrion"/>
    <property type="evidence" value="ECO:0007669"/>
    <property type="project" value="GOC"/>
</dbReference>
<evidence type="ECO:0000256" key="7">
    <source>
        <dbReference type="ARBA" id="ARBA00023136"/>
    </source>
</evidence>
<dbReference type="GO" id="GO:0046872">
    <property type="term" value="F:metal ion binding"/>
    <property type="evidence" value="ECO:0007669"/>
    <property type="project" value="UniProtKB-KW"/>
</dbReference>
<feature type="transmembrane region" description="Helical" evidence="9">
    <location>
        <begin position="116"/>
        <end position="134"/>
    </location>
</feature>
<dbReference type="GO" id="GO:0009055">
    <property type="term" value="F:electron transfer activity"/>
    <property type="evidence" value="ECO:0007669"/>
    <property type="project" value="InterPro"/>
</dbReference>
<dbReference type="Pfam" id="PF01127">
    <property type="entry name" value="Sdh_cyt"/>
    <property type="match status" value="1"/>
</dbReference>
<keyword evidence="2 8" id="KW-0349">Heme</keyword>
<keyword evidence="10" id="KW-0496">Mitochondrion</keyword>
<dbReference type="Gene3D" id="1.20.1300.10">
    <property type="entry name" value="Fumarate reductase/succinate dehydrogenase, transmembrane subunit"/>
    <property type="match status" value="1"/>
</dbReference>
<dbReference type="GO" id="GO:0006099">
    <property type="term" value="P:tricarboxylic acid cycle"/>
    <property type="evidence" value="ECO:0007669"/>
    <property type="project" value="InterPro"/>
</dbReference>
<proteinExistence type="predicted"/>
<comment type="subcellular location">
    <subcellularLocation>
        <location evidence="1">Membrane</location>
    </subcellularLocation>
</comment>
<dbReference type="AlphaFoldDB" id="A0A348G6M2"/>
<evidence type="ECO:0000256" key="3">
    <source>
        <dbReference type="ARBA" id="ARBA00022692"/>
    </source>
</evidence>
<dbReference type="GO" id="GO:0016020">
    <property type="term" value="C:membrane"/>
    <property type="evidence" value="ECO:0007669"/>
    <property type="project" value="UniProtKB-SubCell"/>
</dbReference>
<keyword evidence="4 8" id="KW-0479">Metal-binding</keyword>
<dbReference type="EMBL" id="AP018919">
    <property type="protein sequence ID" value="BBF98319.1"/>
    <property type="molecule type" value="Genomic_DNA"/>
</dbReference>
<evidence type="ECO:0000256" key="4">
    <source>
        <dbReference type="ARBA" id="ARBA00022723"/>
    </source>
</evidence>
<dbReference type="InterPro" id="IPR014314">
    <property type="entry name" value="Succ_DH_cytb556"/>
</dbReference>
<evidence type="ECO:0000256" key="9">
    <source>
        <dbReference type="SAM" id="Phobius"/>
    </source>
</evidence>
<reference evidence="10" key="1">
    <citation type="journal article" date="2018" name="BMC Biol.">
        <title>Nuclear genome sequence of the plastid-lacking cryptomonad Goniomonas avonlea provides insights into the evolution of secondary plastids.</title>
        <authorList>
            <person name="Cenci U."/>
            <person name="Sibbald S.J."/>
            <person name="Curtis B.A."/>
            <person name="Kamikawa R."/>
            <person name="Eme L."/>
            <person name="Moog D."/>
            <person name="Henrissat B."/>
            <person name="Marechal E."/>
            <person name="Chabi M."/>
            <person name="Djemiel C."/>
            <person name="Roger A.J."/>
            <person name="Kim E."/>
            <person name="Archibald J.M."/>
        </authorList>
    </citation>
    <scope>NUCLEOTIDE SEQUENCE</scope>
</reference>
<dbReference type="GO" id="GO:0006121">
    <property type="term" value="P:mitochondrial electron transport, succinate to ubiquinone"/>
    <property type="evidence" value="ECO:0007669"/>
    <property type="project" value="TreeGrafter"/>
</dbReference>
<dbReference type="PIRSF" id="PIRSF000178">
    <property type="entry name" value="SDH_cyt_b560"/>
    <property type="match status" value="1"/>
</dbReference>
<feature type="binding site" description="axial binding residue" evidence="8">
    <location>
        <position position="93"/>
    </location>
    <ligand>
        <name>heme</name>
        <dbReference type="ChEBI" id="CHEBI:30413"/>
        <note>ligand shared with second transmembrane subunit</note>
    </ligand>
    <ligandPart>
        <name>Fe</name>
        <dbReference type="ChEBI" id="CHEBI:18248"/>
    </ligandPart>
</feature>
<organism evidence="10">
    <name type="scientific">Goniomonas avonlea</name>
    <dbReference type="NCBI Taxonomy" id="1255295"/>
    <lineage>
        <taxon>Eukaryota</taxon>
        <taxon>Cryptophyceae</taxon>
        <taxon>Cyathomonadacea</taxon>
        <taxon>Goniomonadaceae</taxon>
        <taxon>Goniomonas</taxon>
    </lineage>
</organism>
<evidence type="ECO:0000313" key="10">
    <source>
        <dbReference type="EMBL" id="BBF98319.1"/>
    </source>
</evidence>
<evidence type="ECO:0000256" key="5">
    <source>
        <dbReference type="ARBA" id="ARBA00022989"/>
    </source>
</evidence>
<name>A0A348G6M2_9CRYP</name>
<protein>
    <submittedName>
        <fullName evidence="10">Succinate dehydrogenase subunit 3</fullName>
    </submittedName>
</protein>
<evidence type="ECO:0000256" key="1">
    <source>
        <dbReference type="ARBA" id="ARBA00004370"/>
    </source>
</evidence>
<gene>
    <name evidence="10" type="primary">sdh3</name>
</gene>
<dbReference type="SUPFAM" id="SSF81343">
    <property type="entry name" value="Fumarate reductase respiratory complex transmembrane subunits"/>
    <property type="match status" value="1"/>
</dbReference>
<accession>A0A348G6M2</accession>